<dbReference type="RefSeq" id="WP_189584925.1">
    <property type="nucleotide sequence ID" value="NZ_BMYF01000022.1"/>
</dbReference>
<accession>A0A8J3D2U1</accession>
<dbReference type="PROSITE" id="PS51257">
    <property type="entry name" value="PROKAR_LIPOPROTEIN"/>
    <property type="match status" value="1"/>
</dbReference>
<dbReference type="EMBL" id="BMYF01000022">
    <property type="protein sequence ID" value="GHB48486.1"/>
    <property type="molecule type" value="Genomic_DNA"/>
</dbReference>
<dbReference type="Pfam" id="PF13590">
    <property type="entry name" value="DUF4136"/>
    <property type="match status" value="1"/>
</dbReference>
<reference evidence="2" key="2">
    <citation type="submission" date="2020-09" db="EMBL/GenBank/DDBJ databases">
        <authorList>
            <person name="Sun Q."/>
            <person name="Kim S."/>
        </authorList>
    </citation>
    <scope>NUCLEOTIDE SEQUENCE</scope>
    <source>
        <strain evidence="2">KCTC 23224</strain>
    </source>
</reference>
<dbReference type="AlphaFoldDB" id="A0A8J3D2U1"/>
<evidence type="ECO:0000313" key="2">
    <source>
        <dbReference type="EMBL" id="GHB48486.1"/>
    </source>
</evidence>
<dbReference type="InterPro" id="IPR025411">
    <property type="entry name" value="DUF4136"/>
</dbReference>
<keyword evidence="3" id="KW-1185">Reference proteome</keyword>
<evidence type="ECO:0000259" key="1">
    <source>
        <dbReference type="Pfam" id="PF13590"/>
    </source>
</evidence>
<organism evidence="2 3">
    <name type="scientific">Mongoliitalea lutea</name>
    <dbReference type="NCBI Taxonomy" id="849756"/>
    <lineage>
        <taxon>Bacteria</taxon>
        <taxon>Pseudomonadati</taxon>
        <taxon>Bacteroidota</taxon>
        <taxon>Cytophagia</taxon>
        <taxon>Cytophagales</taxon>
        <taxon>Cyclobacteriaceae</taxon>
        <taxon>Mongoliitalea</taxon>
    </lineage>
</organism>
<gene>
    <name evidence="2" type="ORF">GCM10008106_31630</name>
</gene>
<proteinExistence type="predicted"/>
<name>A0A8J3D2U1_9BACT</name>
<sequence>MKIYFWTMAVFIGLLFVSCLPSNRPDDISDLAVVYTNFNPEFQFNQGTTYALPPNVIILTSEGVTPGERPPTLDFVANQQLLNVMRNNMNARGFTLVNIQNQPDFILFPTVTTEGREILFDYDSQFWTWWFPELGPGIRFQYPNFSPLINNSFNTGTLLMQLVDNRNRTSNAPLPVHWVGVVNMGLSQSLSDNTTRAIQGINQAFNQTPAISR</sequence>
<feature type="domain" description="DUF4136" evidence="1">
    <location>
        <begin position="34"/>
        <end position="209"/>
    </location>
</feature>
<reference evidence="2" key="1">
    <citation type="journal article" date="2014" name="Int. J. Syst. Evol. Microbiol.">
        <title>Complete genome sequence of Corynebacterium casei LMG S-19264T (=DSM 44701T), isolated from a smear-ripened cheese.</title>
        <authorList>
            <consortium name="US DOE Joint Genome Institute (JGI-PGF)"/>
            <person name="Walter F."/>
            <person name="Albersmeier A."/>
            <person name="Kalinowski J."/>
            <person name="Ruckert C."/>
        </authorList>
    </citation>
    <scope>NUCLEOTIDE SEQUENCE</scope>
    <source>
        <strain evidence="2">KCTC 23224</strain>
    </source>
</reference>
<comment type="caution">
    <text evidence="2">The sequence shown here is derived from an EMBL/GenBank/DDBJ whole genome shotgun (WGS) entry which is preliminary data.</text>
</comment>
<evidence type="ECO:0000313" key="3">
    <source>
        <dbReference type="Proteomes" id="UP000642809"/>
    </source>
</evidence>
<dbReference type="Proteomes" id="UP000642809">
    <property type="component" value="Unassembled WGS sequence"/>
</dbReference>
<dbReference type="Gene3D" id="3.30.160.670">
    <property type="match status" value="1"/>
</dbReference>
<protein>
    <recommendedName>
        <fullName evidence="1">DUF4136 domain-containing protein</fullName>
    </recommendedName>
</protein>